<keyword evidence="4" id="KW-1185">Reference proteome</keyword>
<dbReference type="GO" id="GO:0016042">
    <property type="term" value="P:lipid catabolic process"/>
    <property type="evidence" value="ECO:0007669"/>
    <property type="project" value="UniProtKB-UniRule"/>
</dbReference>
<dbReference type="OrthoDB" id="2373480at2759"/>
<dbReference type="SUPFAM" id="SSF53474">
    <property type="entry name" value="alpha/beta-Hydrolases"/>
    <property type="match status" value="1"/>
</dbReference>
<dbReference type="GO" id="GO:0004806">
    <property type="term" value="F:triacylglycerol lipase activity"/>
    <property type="evidence" value="ECO:0007669"/>
    <property type="project" value="UniProtKB-UniRule"/>
</dbReference>
<comment type="caution">
    <text evidence="3">The sequence shown here is derived from an EMBL/GenBank/DDBJ whole genome shotgun (WGS) entry which is preliminary data.</text>
</comment>
<evidence type="ECO:0000256" key="2">
    <source>
        <dbReference type="PIRNR" id="PIRNR029171"/>
    </source>
</evidence>
<dbReference type="PANTHER" id="PTHR34853">
    <property type="match status" value="1"/>
</dbReference>
<proteinExistence type="inferred from homology"/>
<dbReference type="InterPro" id="IPR029058">
    <property type="entry name" value="AB_hydrolase_fold"/>
</dbReference>
<protein>
    <recommendedName>
        <fullName evidence="5">Triacylglycerol lipase</fullName>
    </recommendedName>
</protein>
<sequence>MKINILLTFTLSALLGITAAGGAVVPHDDSFYDVPQDVDKYSPGQVLLTRIVPHSLKLDNIDSAYQIKYRTTNSLDKATATVTTLLIPTNARLDKIISYQVAEDSAWIGCAPSYTLQTSGDDTIQSLLDRGYVVNVPDYQGIDSAFTAAILSGKATLDSLRAVQRTQNLTGIAHDAKMVMTGYSGGSLATGWAAELQPTYAPELKILGAAVGGFIVNVSAVALNVNKGLEAGFVPAGLYGLAVEYPAIAKLEITNLKNDRVQYFRQALDQCVTNDLLSFAFQDVFSYWEGGEGIMYLPEVQKIMQSITMGSHTPQIPMFVYQGLKDEVIPYHYVDETINDYCVDGATIEYWRNPDTSHTEEASVGWNYAIQWLEGRFQGRNHTTGCHTKTNVQTTLSLPPYQPAPTP</sequence>
<feature type="signal peptide" evidence="2">
    <location>
        <begin position="1"/>
        <end position="20"/>
    </location>
</feature>
<evidence type="ECO:0000313" key="3">
    <source>
        <dbReference type="EMBL" id="KAA8917206.1"/>
    </source>
</evidence>
<evidence type="ECO:0000313" key="4">
    <source>
        <dbReference type="Proteomes" id="UP000761534"/>
    </source>
</evidence>
<dbReference type="Pfam" id="PF03583">
    <property type="entry name" value="LIP"/>
    <property type="match status" value="1"/>
</dbReference>
<feature type="chain" id="PRO_5025102197" description="Triacylglycerol lipase" evidence="2">
    <location>
        <begin position="21"/>
        <end position="407"/>
    </location>
</feature>
<dbReference type="Proteomes" id="UP000761534">
    <property type="component" value="Unassembled WGS sequence"/>
</dbReference>
<comment type="similarity">
    <text evidence="2">Belongs to the AB hydrolase superfamily. Lipase family.</text>
</comment>
<dbReference type="AlphaFoldDB" id="A0A642VC30"/>
<dbReference type="Gene3D" id="1.10.260.130">
    <property type="match status" value="1"/>
</dbReference>
<dbReference type="EMBL" id="SWFS01000055">
    <property type="protein sequence ID" value="KAA8917206.1"/>
    <property type="molecule type" value="Genomic_DNA"/>
</dbReference>
<organism evidence="3 4">
    <name type="scientific">Trichomonascus ciferrii</name>
    <dbReference type="NCBI Taxonomy" id="44093"/>
    <lineage>
        <taxon>Eukaryota</taxon>
        <taxon>Fungi</taxon>
        <taxon>Dikarya</taxon>
        <taxon>Ascomycota</taxon>
        <taxon>Saccharomycotina</taxon>
        <taxon>Dipodascomycetes</taxon>
        <taxon>Dipodascales</taxon>
        <taxon>Trichomonascaceae</taxon>
        <taxon>Trichomonascus</taxon>
        <taxon>Trichomonascus ciferrii complex</taxon>
    </lineage>
</organism>
<gene>
    <name evidence="3" type="ORF">TRICI_000657</name>
</gene>
<name>A0A642VC30_9ASCO</name>
<dbReference type="PIRSF" id="PIRSF029171">
    <property type="entry name" value="Esterase_LipA"/>
    <property type="match status" value="1"/>
</dbReference>
<dbReference type="Gene3D" id="3.40.50.1820">
    <property type="entry name" value="alpha/beta hydrolase"/>
    <property type="match status" value="1"/>
</dbReference>
<evidence type="ECO:0000256" key="1">
    <source>
        <dbReference type="ARBA" id="ARBA00022801"/>
    </source>
</evidence>
<keyword evidence="2" id="KW-0732">Signal</keyword>
<keyword evidence="1" id="KW-0378">Hydrolase</keyword>
<dbReference type="InterPro" id="IPR005152">
    <property type="entry name" value="Lipase_secreted"/>
</dbReference>
<evidence type="ECO:0008006" key="5">
    <source>
        <dbReference type="Google" id="ProtNLM"/>
    </source>
</evidence>
<dbReference type="PANTHER" id="PTHR34853:SF5">
    <property type="entry name" value="LIP-DOMAIN-CONTAINING PROTEIN-RELATED"/>
    <property type="match status" value="1"/>
</dbReference>
<accession>A0A642VC30</accession>
<dbReference type="VEuPathDB" id="FungiDB:TRICI_000657"/>
<reference evidence="3" key="1">
    <citation type="journal article" date="2019" name="G3 (Bethesda)">
        <title>Genome Assemblies of Two Rare Opportunistic Yeast Pathogens: Diutina rugosa (syn. Candida rugosa) and Trichomonascus ciferrii (syn. Candida ciferrii).</title>
        <authorList>
            <person name="Mixao V."/>
            <person name="Saus E."/>
            <person name="Hansen A.P."/>
            <person name="Lass-Florl C."/>
            <person name="Gabaldon T."/>
        </authorList>
    </citation>
    <scope>NUCLEOTIDE SEQUENCE</scope>
    <source>
        <strain evidence="3">CBS 4856</strain>
    </source>
</reference>